<dbReference type="EC" id="3.4.23.-" evidence="1"/>
<keyword evidence="1 3" id="KW-0472">Membrane</keyword>
<reference evidence="4 5" key="1">
    <citation type="submission" date="2013-12" db="EMBL/GenBank/DDBJ databases">
        <title>Draft genome sequence of Caloranaerobacter sp. H53214.</title>
        <authorList>
            <person name="Jiang L.J."/>
            <person name="Shao Z.Z."/>
            <person name="Long M.N."/>
        </authorList>
    </citation>
    <scope>NUCLEOTIDE SEQUENCE [LARGE SCALE GENOMIC DNA]</scope>
    <source>
        <strain evidence="4 5">H53214</strain>
    </source>
</reference>
<feature type="transmembrane region" description="Helical" evidence="3">
    <location>
        <begin position="88"/>
        <end position="109"/>
    </location>
</feature>
<proteinExistence type="inferred from homology"/>
<name>A0A096DMT5_9FIRM</name>
<dbReference type="GO" id="GO:0005886">
    <property type="term" value="C:plasma membrane"/>
    <property type="evidence" value="ECO:0007669"/>
    <property type="project" value="UniProtKB-SubCell"/>
</dbReference>
<dbReference type="GO" id="GO:0006508">
    <property type="term" value="P:proteolysis"/>
    <property type="evidence" value="ECO:0007669"/>
    <property type="project" value="UniProtKB-KW"/>
</dbReference>
<accession>A0A096DMT5</accession>
<dbReference type="Pfam" id="PF03419">
    <property type="entry name" value="Peptidase_U4"/>
    <property type="match status" value="1"/>
</dbReference>
<evidence type="ECO:0000256" key="1">
    <source>
        <dbReference type="PIRNR" id="PIRNR018571"/>
    </source>
</evidence>
<keyword evidence="1" id="KW-0645">Protease</keyword>
<dbReference type="GO" id="GO:0030435">
    <property type="term" value="P:sporulation resulting in formation of a cellular spore"/>
    <property type="evidence" value="ECO:0007669"/>
    <property type="project" value="UniProtKB-KW"/>
</dbReference>
<keyword evidence="1" id="KW-1003">Cell membrane</keyword>
<dbReference type="EMBL" id="AZTB01000021">
    <property type="protein sequence ID" value="KGG80576.1"/>
    <property type="molecule type" value="Genomic_DNA"/>
</dbReference>
<keyword evidence="1" id="KW-0749">Sporulation</keyword>
<sequence>MYIYAEYLILENFIINFIILYVTKRFTRTETTRLRLILAALIGAIYTLVIFYPKLSFMVNFTMKITISILIIIVAFNPITLKKFIKLIATFYIVSFVFAGSALALFYLIDVDSYISNGIFYIKDFPIKILIFAIITSWILIKYTLSYIQGRISRDKILVPISILLRNKEAHVVALVDTGNSLKDPLTDVPVIIVQFSAIKDILPEKTKKFFEMYNVKDLQFILPFLQELGQDLKIRIIPFKTIGKENGVLFGFKPDKVIIKDQDRAITDIIVGICNDKLSNDNKYEALLHPELLN</sequence>
<comment type="caution">
    <text evidence="4">The sequence shown here is derived from an EMBL/GenBank/DDBJ whole genome shotgun (WGS) entry which is preliminary data.</text>
</comment>
<dbReference type="PIRSF" id="PIRSF018571">
    <property type="entry name" value="SpoIIGA"/>
    <property type="match status" value="1"/>
</dbReference>
<dbReference type="Proteomes" id="UP000029622">
    <property type="component" value="Unassembled WGS sequence"/>
</dbReference>
<keyword evidence="3" id="KW-0812">Transmembrane</keyword>
<keyword evidence="1" id="KW-0378">Hydrolase</keyword>
<dbReference type="GO" id="GO:0030436">
    <property type="term" value="P:asexual sporulation"/>
    <property type="evidence" value="ECO:0007669"/>
    <property type="project" value="InterPro"/>
</dbReference>
<feature type="transmembrane region" description="Helical" evidence="3">
    <location>
        <begin position="34"/>
        <end position="52"/>
    </location>
</feature>
<protein>
    <recommendedName>
        <fullName evidence="1">Sporulation sigma-E factor-processing peptidase</fullName>
        <ecNumber evidence="1">3.4.23.-</ecNumber>
    </recommendedName>
    <alternativeName>
        <fullName evidence="1">Membrane-associated aspartic protease</fullName>
    </alternativeName>
    <alternativeName>
        <fullName evidence="1">Stage II sporulation protein GA</fullName>
    </alternativeName>
</protein>
<comment type="similarity">
    <text evidence="1">Belongs to the peptidase U4 family.</text>
</comment>
<evidence type="ECO:0000256" key="2">
    <source>
        <dbReference type="PIRSR" id="PIRSR018571-1"/>
    </source>
</evidence>
<dbReference type="STRING" id="1156417.Y919_05580"/>
<comment type="function">
    <text evidence="1">Probable aspartic protease that is responsible for the proteolytic cleavage of the RNA polymerase sigma E factor (SigE/spoIIGB) to yield the active peptide in the mother cell during sporulation. Responds to a signal from the forespore that is triggered by the extracellular signal protein SpoIIR.</text>
</comment>
<feature type="transmembrane region" description="Helical" evidence="3">
    <location>
        <begin position="129"/>
        <end position="148"/>
    </location>
</feature>
<dbReference type="NCBIfam" id="TIGR02854">
    <property type="entry name" value="spore_II_GA"/>
    <property type="match status" value="1"/>
</dbReference>
<keyword evidence="3" id="KW-1133">Transmembrane helix</keyword>
<feature type="transmembrane region" description="Helical" evidence="3">
    <location>
        <begin position="58"/>
        <end position="76"/>
    </location>
</feature>
<evidence type="ECO:0000313" key="4">
    <source>
        <dbReference type="EMBL" id="KGG80576.1"/>
    </source>
</evidence>
<organism evidence="4 5">
    <name type="scientific">Caloranaerobacter azorensis H53214</name>
    <dbReference type="NCBI Taxonomy" id="1156417"/>
    <lineage>
        <taxon>Bacteria</taxon>
        <taxon>Bacillati</taxon>
        <taxon>Bacillota</taxon>
        <taxon>Tissierellia</taxon>
        <taxon>Tissierellales</taxon>
        <taxon>Thermohalobacteraceae</taxon>
        <taxon>Caloranaerobacter</taxon>
    </lineage>
</organism>
<dbReference type="AlphaFoldDB" id="A0A096DMT5"/>
<dbReference type="InterPro" id="IPR005081">
    <property type="entry name" value="SpoIIGA"/>
</dbReference>
<dbReference type="GO" id="GO:0004190">
    <property type="term" value="F:aspartic-type endopeptidase activity"/>
    <property type="evidence" value="ECO:0007669"/>
    <property type="project" value="UniProtKB-KW"/>
</dbReference>
<keyword evidence="1" id="KW-0064">Aspartyl protease</keyword>
<comment type="subcellular location">
    <subcellularLocation>
        <location evidence="1">Cell membrane</location>
    </subcellularLocation>
</comment>
<dbReference type="RefSeq" id="WP_035163128.1">
    <property type="nucleotide sequence ID" value="NZ_AZTB01000021.1"/>
</dbReference>
<evidence type="ECO:0000313" key="5">
    <source>
        <dbReference type="Proteomes" id="UP000029622"/>
    </source>
</evidence>
<evidence type="ECO:0000256" key="3">
    <source>
        <dbReference type="SAM" id="Phobius"/>
    </source>
</evidence>
<feature type="transmembrane region" description="Helical" evidence="3">
    <location>
        <begin position="6"/>
        <end position="22"/>
    </location>
</feature>
<feature type="active site" evidence="2">
    <location>
        <position position="177"/>
    </location>
</feature>
<gene>
    <name evidence="4" type="ORF">Y919_05580</name>
</gene>